<gene>
    <name evidence="1" type="ORF">KI387_031315</name>
</gene>
<feature type="non-terminal residue" evidence="1">
    <location>
        <position position="1"/>
    </location>
</feature>
<evidence type="ECO:0000313" key="1">
    <source>
        <dbReference type="EMBL" id="KAH9299633.1"/>
    </source>
</evidence>
<keyword evidence="2" id="KW-1185">Reference proteome</keyword>
<dbReference type="Proteomes" id="UP000824469">
    <property type="component" value="Unassembled WGS sequence"/>
</dbReference>
<dbReference type="EMBL" id="JAHRHJ020000010">
    <property type="protein sequence ID" value="KAH9299633.1"/>
    <property type="molecule type" value="Genomic_DNA"/>
</dbReference>
<comment type="caution">
    <text evidence="1">The sequence shown here is derived from an EMBL/GenBank/DDBJ whole genome shotgun (WGS) entry which is preliminary data.</text>
</comment>
<dbReference type="AlphaFoldDB" id="A0AA38FEG2"/>
<name>A0AA38FEG2_TAXCH</name>
<organism evidence="1 2">
    <name type="scientific">Taxus chinensis</name>
    <name type="common">Chinese yew</name>
    <name type="synonym">Taxus wallichiana var. chinensis</name>
    <dbReference type="NCBI Taxonomy" id="29808"/>
    <lineage>
        <taxon>Eukaryota</taxon>
        <taxon>Viridiplantae</taxon>
        <taxon>Streptophyta</taxon>
        <taxon>Embryophyta</taxon>
        <taxon>Tracheophyta</taxon>
        <taxon>Spermatophyta</taxon>
        <taxon>Pinopsida</taxon>
        <taxon>Pinidae</taxon>
        <taxon>Conifers II</taxon>
        <taxon>Cupressales</taxon>
        <taxon>Taxaceae</taxon>
        <taxon>Taxus</taxon>
    </lineage>
</organism>
<feature type="non-terminal residue" evidence="1">
    <location>
        <position position="67"/>
    </location>
</feature>
<accession>A0AA38FEG2</accession>
<sequence length="67" mass="7427">IHLDKKGTNGSWSRWWTVVMRQLHFGQQINLTTALPVLRSFSSGLGKLAQTSRFSSHVGQHIVPVGA</sequence>
<protein>
    <submittedName>
        <fullName evidence="1">Uncharacterized protein</fullName>
    </submittedName>
</protein>
<evidence type="ECO:0000313" key="2">
    <source>
        <dbReference type="Proteomes" id="UP000824469"/>
    </source>
</evidence>
<proteinExistence type="predicted"/>
<reference evidence="1 2" key="1">
    <citation type="journal article" date="2021" name="Nat. Plants">
        <title>The Taxus genome provides insights into paclitaxel biosynthesis.</title>
        <authorList>
            <person name="Xiong X."/>
            <person name="Gou J."/>
            <person name="Liao Q."/>
            <person name="Li Y."/>
            <person name="Zhou Q."/>
            <person name="Bi G."/>
            <person name="Li C."/>
            <person name="Du R."/>
            <person name="Wang X."/>
            <person name="Sun T."/>
            <person name="Guo L."/>
            <person name="Liang H."/>
            <person name="Lu P."/>
            <person name="Wu Y."/>
            <person name="Zhang Z."/>
            <person name="Ro D.K."/>
            <person name="Shang Y."/>
            <person name="Huang S."/>
            <person name="Yan J."/>
        </authorList>
    </citation>
    <scope>NUCLEOTIDE SEQUENCE [LARGE SCALE GENOMIC DNA]</scope>
    <source>
        <strain evidence="1">Ta-2019</strain>
    </source>
</reference>